<evidence type="ECO:0000313" key="4">
    <source>
        <dbReference type="EMBL" id="THH26913.1"/>
    </source>
</evidence>
<feature type="domain" description="RRM" evidence="3">
    <location>
        <begin position="10"/>
        <end position="61"/>
    </location>
</feature>
<dbReference type="AlphaFoldDB" id="A0A4V3XHW2"/>
<evidence type="ECO:0000259" key="3">
    <source>
        <dbReference type="Pfam" id="PF00076"/>
    </source>
</evidence>
<comment type="caution">
    <text evidence="4">The sequence shown here is derived from an EMBL/GenBank/DDBJ whole genome shotgun (WGS) entry which is preliminary data.</text>
</comment>
<name>A0A4V3XHW2_9APHY</name>
<evidence type="ECO:0000256" key="1">
    <source>
        <dbReference type="SAM" id="Coils"/>
    </source>
</evidence>
<keyword evidence="5" id="KW-1185">Reference proteome</keyword>
<evidence type="ECO:0000313" key="5">
    <source>
        <dbReference type="Proteomes" id="UP000308730"/>
    </source>
</evidence>
<feature type="coiled-coil region" evidence="1">
    <location>
        <begin position="342"/>
        <end position="397"/>
    </location>
</feature>
<accession>A0A4V3XHW2</accession>
<dbReference type="InterPro" id="IPR012677">
    <property type="entry name" value="Nucleotide-bd_a/b_plait_sf"/>
</dbReference>
<protein>
    <recommendedName>
        <fullName evidence="3">RRM domain-containing protein</fullName>
    </recommendedName>
</protein>
<organism evidence="4 5">
    <name type="scientific">Antrodiella citrinella</name>
    <dbReference type="NCBI Taxonomy" id="2447956"/>
    <lineage>
        <taxon>Eukaryota</taxon>
        <taxon>Fungi</taxon>
        <taxon>Dikarya</taxon>
        <taxon>Basidiomycota</taxon>
        <taxon>Agaricomycotina</taxon>
        <taxon>Agaricomycetes</taxon>
        <taxon>Polyporales</taxon>
        <taxon>Steccherinaceae</taxon>
        <taxon>Antrodiella</taxon>
    </lineage>
</organism>
<gene>
    <name evidence="4" type="ORF">EUX98_g7268</name>
</gene>
<feature type="region of interest" description="Disordered" evidence="2">
    <location>
        <begin position="127"/>
        <end position="147"/>
    </location>
</feature>
<sequence>MSDADLILRVAYIDTNKSLDDVRDMFSSCGNIQATYPFRTGDKKGSTFVEFDDKTAVMRAQAAQTSAAKVHALAFSPQLMAHFSVVAANQMTPSRKTKLGLLDVGPSKSQPPTPELQCIPPCPSPATSISSSRVHTPPPHAIHGLPSKPTGAFPLTVDISMAPAPPYPTPVPSVSPSIILACDGEQYTCELDTLPDDPQGVISVLTQTAAHPLERDKWMIVAGHYRGKGNTVAALAVVFAMLSVLTSPLVGMGENELRPALLMLSSCHTELGKQTRILHGDEAEITREHFRMSQLYLQKIYGTSHCPHADADVRVFRGYLSNTSNTAGELSGSTAAATATTTSELQAQIVDLQREVQLLQDRNSSNLAYISQSRAAKRKFEKELDAEKRARRKAQGELETARYDLAGLRRGERHALDQCRREVEARRRAEERMGRCKERTSEVEMRMSKVMEEAAMKERKAKECFGRLGILFLKAAKGEVDSAAVGSVEADFGTTQKAKGPTVAAEADVFS</sequence>
<dbReference type="OrthoDB" id="2670565at2759"/>
<dbReference type="Gene3D" id="3.30.70.330">
    <property type="match status" value="1"/>
</dbReference>
<proteinExistence type="predicted"/>
<dbReference type="EMBL" id="SGPM01000297">
    <property type="protein sequence ID" value="THH26913.1"/>
    <property type="molecule type" value="Genomic_DNA"/>
</dbReference>
<dbReference type="Proteomes" id="UP000308730">
    <property type="component" value="Unassembled WGS sequence"/>
</dbReference>
<dbReference type="InterPro" id="IPR035979">
    <property type="entry name" value="RBD_domain_sf"/>
</dbReference>
<dbReference type="SUPFAM" id="SSF54928">
    <property type="entry name" value="RNA-binding domain, RBD"/>
    <property type="match status" value="1"/>
</dbReference>
<dbReference type="InterPro" id="IPR000504">
    <property type="entry name" value="RRM_dom"/>
</dbReference>
<reference evidence="4 5" key="1">
    <citation type="submission" date="2019-02" db="EMBL/GenBank/DDBJ databases">
        <title>Genome sequencing of the rare red list fungi Antrodiella citrinella (Flaviporus citrinellus).</title>
        <authorList>
            <person name="Buettner E."/>
            <person name="Kellner H."/>
        </authorList>
    </citation>
    <scope>NUCLEOTIDE SEQUENCE [LARGE SCALE GENOMIC DNA]</scope>
    <source>
        <strain evidence="4 5">DSM 108506</strain>
    </source>
</reference>
<evidence type="ECO:0000256" key="2">
    <source>
        <dbReference type="SAM" id="MobiDB-lite"/>
    </source>
</evidence>
<keyword evidence="1" id="KW-0175">Coiled coil</keyword>
<dbReference type="GO" id="GO:0003723">
    <property type="term" value="F:RNA binding"/>
    <property type="evidence" value="ECO:0007669"/>
    <property type="project" value="InterPro"/>
</dbReference>
<dbReference type="Pfam" id="PF00076">
    <property type="entry name" value="RRM_1"/>
    <property type="match status" value="1"/>
</dbReference>